<dbReference type="InterPro" id="IPR038213">
    <property type="entry name" value="IFI6/IFI27-like_sf"/>
</dbReference>
<evidence type="ECO:0000256" key="2">
    <source>
        <dbReference type="SAM" id="Phobius"/>
    </source>
</evidence>
<evidence type="ECO:0000313" key="4">
    <source>
        <dbReference type="Proteomes" id="UP000249619"/>
    </source>
</evidence>
<evidence type="ECO:0000256" key="1">
    <source>
        <dbReference type="SAM" id="MobiDB-lite"/>
    </source>
</evidence>
<evidence type="ECO:0000313" key="3">
    <source>
        <dbReference type="EMBL" id="RAR10224.1"/>
    </source>
</evidence>
<dbReference type="Gene3D" id="6.10.110.10">
    <property type="match status" value="1"/>
</dbReference>
<keyword evidence="2" id="KW-0472">Membrane</keyword>
<feature type="transmembrane region" description="Helical" evidence="2">
    <location>
        <begin position="320"/>
        <end position="341"/>
    </location>
</feature>
<sequence length="471" mass="51073">MTNQQQICVNGIDTPFPIPHKTTAPKSFPLSYPEATLCYGKCTYMADTIFGEDLSSKYKQDTSYIDLPFPSRRVSLKSPNTTVGPQRDIRGYVTQASQDTSLDHVRKLELELATAKKQIERAEKACRDLAVWTYNERERLLGELAEANMANDWLATAWAKIFRADLAAEIRKRNDQPQPKTPDTDSEETLKPGSSTESDDAAVTDDSETDNPQAPDTASHDDNHSDNDNPSDATANVSKETHDQNKGPMGNQSSDFTGSAAGFIGVFRKLFNDVVTKVRHAVLDASNSIRDAVKKLKELGISGVAKNIRNWVQENPWKTALIVVPLVALACTAITLLAVGFGPGGIVAGSTAAFIHAGIGNVVAGSLFATCTSAMMGGSGAFIIFGGVWIVTTFAVAGCAAIWKSWHSRKDRRLVRLPTTLSRTTLDAVEEAAHKVIFGIMLAAAYVTYRVKSWQNGHGGPGSPSERPKRE</sequence>
<protein>
    <recommendedName>
        <fullName evidence="5">Transmembrane protein</fullName>
    </recommendedName>
</protein>
<dbReference type="AlphaFoldDB" id="A0A364N2M0"/>
<name>A0A364N2M0_STELY</name>
<feature type="transmembrane region" description="Helical" evidence="2">
    <location>
        <begin position="382"/>
        <end position="403"/>
    </location>
</feature>
<dbReference type="Proteomes" id="UP000249619">
    <property type="component" value="Unassembled WGS sequence"/>
</dbReference>
<keyword evidence="4" id="KW-1185">Reference proteome</keyword>
<evidence type="ECO:0008006" key="5">
    <source>
        <dbReference type="Google" id="ProtNLM"/>
    </source>
</evidence>
<organism evidence="3 4">
    <name type="scientific">Stemphylium lycopersici</name>
    <name type="common">Tomato gray leaf spot disease fungus</name>
    <name type="synonym">Thyrospora lycopersici</name>
    <dbReference type="NCBI Taxonomy" id="183478"/>
    <lineage>
        <taxon>Eukaryota</taxon>
        <taxon>Fungi</taxon>
        <taxon>Dikarya</taxon>
        <taxon>Ascomycota</taxon>
        <taxon>Pezizomycotina</taxon>
        <taxon>Dothideomycetes</taxon>
        <taxon>Pleosporomycetidae</taxon>
        <taxon>Pleosporales</taxon>
        <taxon>Pleosporineae</taxon>
        <taxon>Pleosporaceae</taxon>
        <taxon>Stemphylium</taxon>
    </lineage>
</organism>
<feature type="transmembrane region" description="Helical" evidence="2">
    <location>
        <begin position="353"/>
        <end position="376"/>
    </location>
</feature>
<feature type="region of interest" description="Disordered" evidence="1">
    <location>
        <begin position="172"/>
        <end position="254"/>
    </location>
</feature>
<proteinExistence type="predicted"/>
<reference evidence="4" key="1">
    <citation type="submission" date="2018-05" db="EMBL/GenBank/DDBJ databases">
        <title>Draft genome sequence of Stemphylium lycopersici strain CIDEFI 213.</title>
        <authorList>
            <person name="Medina R."/>
            <person name="Franco M.E.E."/>
            <person name="Lucentini C.G."/>
            <person name="Saparrat M.C.N."/>
            <person name="Balatti P.A."/>
        </authorList>
    </citation>
    <scope>NUCLEOTIDE SEQUENCE [LARGE SCALE GENOMIC DNA]</scope>
    <source>
        <strain evidence="4">CIDEFI 213</strain>
    </source>
</reference>
<feature type="compositionally biased region" description="Acidic residues" evidence="1">
    <location>
        <begin position="197"/>
        <end position="209"/>
    </location>
</feature>
<keyword evidence="2" id="KW-0812">Transmembrane</keyword>
<feature type="compositionally biased region" description="Basic and acidic residues" evidence="1">
    <location>
        <begin position="218"/>
        <end position="227"/>
    </location>
</feature>
<gene>
    <name evidence="3" type="ORF">DDE83_005185</name>
</gene>
<keyword evidence="2" id="KW-1133">Transmembrane helix</keyword>
<comment type="caution">
    <text evidence="3">The sequence shown here is derived from an EMBL/GenBank/DDBJ whole genome shotgun (WGS) entry which is preliminary data.</text>
</comment>
<accession>A0A364N2M0</accession>
<dbReference type="EMBL" id="QGDH01000068">
    <property type="protein sequence ID" value="RAR10224.1"/>
    <property type="molecule type" value="Genomic_DNA"/>
</dbReference>